<name>A0A8J2J669_9HEXA</name>
<gene>
    <name evidence="3" type="ORF">AFUS01_LOCUS2970</name>
</gene>
<evidence type="ECO:0000256" key="2">
    <source>
        <dbReference type="SAM" id="SignalP"/>
    </source>
</evidence>
<evidence type="ECO:0000313" key="4">
    <source>
        <dbReference type="Proteomes" id="UP000708208"/>
    </source>
</evidence>
<accession>A0A8J2J669</accession>
<keyword evidence="4" id="KW-1185">Reference proteome</keyword>
<reference evidence="3" key="1">
    <citation type="submission" date="2021-06" db="EMBL/GenBank/DDBJ databases">
        <authorList>
            <person name="Hodson N. C."/>
            <person name="Mongue J. A."/>
            <person name="Jaron S. K."/>
        </authorList>
    </citation>
    <scope>NUCLEOTIDE SEQUENCE</scope>
</reference>
<evidence type="ECO:0000256" key="1">
    <source>
        <dbReference type="SAM" id="MobiDB-lite"/>
    </source>
</evidence>
<comment type="caution">
    <text evidence="3">The sequence shown here is derived from an EMBL/GenBank/DDBJ whole genome shotgun (WGS) entry which is preliminary data.</text>
</comment>
<sequence length="487" mass="49970">MKETLSVHGRCCVRTKQNTKKAIRMKSWALVVVLALFALSSALPVPEDDSSKPAASDEKTSGVANSLSQSTKVLVDTKTQLLKGLTGGAASSLQADASSNSESVQRNERANTGGYSSGGYPSTSYGPNTVAETPNNFLNVFSQAAANTVNFGTQLLNSLVGVAANILQGTVSTLLSLLNAKGQVVGAVVQSAPPVLASVTRTAGDVLAAKARIFGAVTQAAVSFGSQLARVFGDTFSGLLNRQGGEGGSGGSPLAQLAQLFSGLTSRGSGSSSGLSGSGSSPANLLGGVGNFAQTVINSKLNLLNGLLAPFTGGRPLLNFGNRGSSSSGSSSSSSSSSFSEPNFRISIASASTPNSISVSSPSDSSTKSSGPRSPRFYLSPEATPKTDGQLTSSNLIATFKSGVFKGIVDQFNTDLQTRIKKLSSPVANDPILGSYDNSFTRSIFTPKASTGFNSNSKENTNGLDFSKLLPLAFANANLNNDYFNFN</sequence>
<protein>
    <submittedName>
        <fullName evidence="3">Uncharacterized protein</fullName>
    </submittedName>
</protein>
<feature type="compositionally biased region" description="Polar residues" evidence="1">
    <location>
        <begin position="93"/>
        <end position="104"/>
    </location>
</feature>
<feature type="compositionally biased region" description="Low complexity" evidence="1">
    <location>
        <begin position="353"/>
        <end position="375"/>
    </location>
</feature>
<dbReference type="AlphaFoldDB" id="A0A8J2J669"/>
<proteinExistence type="predicted"/>
<evidence type="ECO:0000313" key="3">
    <source>
        <dbReference type="EMBL" id="CAG7683774.1"/>
    </source>
</evidence>
<keyword evidence="2" id="KW-0732">Signal</keyword>
<feature type="compositionally biased region" description="Low complexity" evidence="1">
    <location>
        <begin position="112"/>
        <end position="125"/>
    </location>
</feature>
<organism evidence="3 4">
    <name type="scientific">Allacma fusca</name>
    <dbReference type="NCBI Taxonomy" id="39272"/>
    <lineage>
        <taxon>Eukaryota</taxon>
        <taxon>Metazoa</taxon>
        <taxon>Ecdysozoa</taxon>
        <taxon>Arthropoda</taxon>
        <taxon>Hexapoda</taxon>
        <taxon>Collembola</taxon>
        <taxon>Symphypleona</taxon>
        <taxon>Sminthuridae</taxon>
        <taxon>Allacma</taxon>
    </lineage>
</organism>
<feature type="chain" id="PRO_5035225747" evidence="2">
    <location>
        <begin position="43"/>
        <end position="487"/>
    </location>
</feature>
<feature type="region of interest" description="Disordered" evidence="1">
    <location>
        <begin position="353"/>
        <end position="386"/>
    </location>
</feature>
<feature type="compositionally biased region" description="Basic and acidic residues" evidence="1">
    <location>
        <begin position="49"/>
        <end position="60"/>
    </location>
</feature>
<feature type="signal peptide" evidence="2">
    <location>
        <begin position="1"/>
        <end position="42"/>
    </location>
</feature>
<dbReference type="Proteomes" id="UP000708208">
    <property type="component" value="Unassembled WGS sequence"/>
</dbReference>
<dbReference type="EMBL" id="CAJVCH010017515">
    <property type="protein sequence ID" value="CAG7683774.1"/>
    <property type="molecule type" value="Genomic_DNA"/>
</dbReference>
<dbReference type="OrthoDB" id="10490833at2759"/>
<feature type="region of interest" description="Disordered" evidence="1">
    <location>
        <begin position="93"/>
        <end position="125"/>
    </location>
</feature>
<feature type="region of interest" description="Disordered" evidence="1">
    <location>
        <begin position="45"/>
        <end position="67"/>
    </location>
</feature>